<proteinExistence type="predicted"/>
<dbReference type="GO" id="GO:0006382">
    <property type="term" value="P:adenosine to inosine editing"/>
    <property type="evidence" value="ECO:0007669"/>
    <property type="project" value="TreeGrafter"/>
</dbReference>
<sequence length="762" mass="84039">MAEGWREHLDNINKNCISRLQEYAAKRGSEVRYETYPSQGGFGCKVYFAKFIASGTGDRKKEAEEAAADRALRSLYKNSGTNQPQSNQQPSKSLPEIIYSRQSASASDSDGAETDAHSSTLSDVSVLRYAPVSSSESDRSSLVSAWDEVVQRSNSNYVPTGSGSKHPVSEFMEYAQANGEVGRIEEEFKCGSSHCPTFTVQAYIGKRKLAEGTGSSKKKARWDAAESSLNMLAPRPSPRALTYPGFSLAPSPPIIDKNAGICPAGADPISILNEFAQKKGLELTFPDPDVSGADHERMFTLGAILDNVTYPRASASTIKEAKREASRTALRHLKQKKIYQFTSGLSAFSISEPLTFHDRIAKLCHEKFNTVVADIPENLAGRKVIAGIVMETKTTNTFDVISIASGNRFIKGDALTTDGHVLVDSHAEILAARGMRKFLYYHLTKLSKGEKSTVLQRIEGEQAELAPDIQFHLYISTAPCGDGATFTHSSGQSEVEPDGSHNPIFDDNKQGLLRTKVEQGEGQIPTKKVRESHQYQGMDNVRRGERLRVMSCSDKICKWNLLGMQGALLSTLMKPVYFNSITLGTLYNHGHIARAMCCRLEKSCRIRSLPDGYKVNHPLLGAVSRTKEPLRSVEKSTALCINWNSADECAELTNGTTGVPNISSGFAQHKADSRLCKQGMLRSYAEICRSAGLLELVKDDYLETKNVSKRYQRCKKALYESLHNQEYGTWVGLPRECQQFSTSCVDDMFALCARQFTHSDNN</sequence>
<dbReference type="GO" id="GO:0005737">
    <property type="term" value="C:cytoplasm"/>
    <property type="evidence" value="ECO:0007669"/>
    <property type="project" value="TreeGrafter"/>
</dbReference>
<gene>
    <name evidence="5" type="ORF">KP79_PYT14984</name>
</gene>
<reference evidence="5 6" key="1">
    <citation type="journal article" date="2017" name="Nat. Ecol. Evol.">
        <title>Scallop genome provides insights into evolution of bilaterian karyotype and development.</title>
        <authorList>
            <person name="Wang S."/>
            <person name="Zhang J."/>
            <person name="Jiao W."/>
            <person name="Li J."/>
            <person name="Xun X."/>
            <person name="Sun Y."/>
            <person name="Guo X."/>
            <person name="Huan P."/>
            <person name="Dong B."/>
            <person name="Zhang L."/>
            <person name="Hu X."/>
            <person name="Sun X."/>
            <person name="Wang J."/>
            <person name="Zhao C."/>
            <person name="Wang Y."/>
            <person name="Wang D."/>
            <person name="Huang X."/>
            <person name="Wang R."/>
            <person name="Lv J."/>
            <person name="Li Y."/>
            <person name="Zhang Z."/>
            <person name="Liu B."/>
            <person name="Lu W."/>
            <person name="Hui Y."/>
            <person name="Liang J."/>
            <person name="Zhou Z."/>
            <person name="Hou R."/>
            <person name="Li X."/>
            <person name="Liu Y."/>
            <person name="Li H."/>
            <person name="Ning X."/>
            <person name="Lin Y."/>
            <person name="Zhao L."/>
            <person name="Xing Q."/>
            <person name="Dou J."/>
            <person name="Li Y."/>
            <person name="Mao J."/>
            <person name="Guo H."/>
            <person name="Dou H."/>
            <person name="Li T."/>
            <person name="Mu C."/>
            <person name="Jiang W."/>
            <person name="Fu Q."/>
            <person name="Fu X."/>
            <person name="Miao Y."/>
            <person name="Liu J."/>
            <person name="Yu Q."/>
            <person name="Li R."/>
            <person name="Liao H."/>
            <person name="Li X."/>
            <person name="Kong Y."/>
            <person name="Jiang Z."/>
            <person name="Chourrout D."/>
            <person name="Li R."/>
            <person name="Bao Z."/>
        </authorList>
    </citation>
    <scope>NUCLEOTIDE SEQUENCE [LARGE SCALE GENOMIC DNA]</scope>
    <source>
        <strain evidence="5 6">PY_sf001</strain>
    </source>
</reference>
<dbReference type="InterPro" id="IPR014720">
    <property type="entry name" value="dsRBD_dom"/>
</dbReference>
<feature type="region of interest" description="Disordered" evidence="2">
    <location>
        <begin position="101"/>
        <end position="120"/>
    </location>
</feature>
<dbReference type="EMBL" id="NEDP02076735">
    <property type="protein sequence ID" value="OWF35245.1"/>
    <property type="molecule type" value="Genomic_DNA"/>
</dbReference>
<dbReference type="SUPFAM" id="SSF54768">
    <property type="entry name" value="dsRNA-binding domain-like"/>
    <property type="match status" value="3"/>
</dbReference>
<keyword evidence="1" id="KW-0694">RNA-binding</keyword>
<dbReference type="Pfam" id="PF02137">
    <property type="entry name" value="A_deamin"/>
    <property type="match status" value="1"/>
</dbReference>
<keyword evidence="6" id="KW-1185">Reference proteome</keyword>
<comment type="caution">
    <text evidence="5">The sequence shown here is derived from an EMBL/GenBank/DDBJ whole genome shotgun (WGS) entry which is preliminary data.</text>
</comment>
<evidence type="ECO:0000313" key="6">
    <source>
        <dbReference type="Proteomes" id="UP000242188"/>
    </source>
</evidence>
<protein>
    <submittedName>
        <fullName evidence="5">Double-stranded RNA-specific adenosine deaminase</fullName>
    </submittedName>
</protein>
<dbReference type="SMART" id="SM00552">
    <property type="entry name" value="ADEAMc"/>
    <property type="match status" value="1"/>
</dbReference>
<organism evidence="5 6">
    <name type="scientific">Mizuhopecten yessoensis</name>
    <name type="common">Japanese scallop</name>
    <name type="synonym">Patinopecten yessoensis</name>
    <dbReference type="NCBI Taxonomy" id="6573"/>
    <lineage>
        <taxon>Eukaryota</taxon>
        <taxon>Metazoa</taxon>
        <taxon>Spiralia</taxon>
        <taxon>Lophotrochozoa</taxon>
        <taxon>Mollusca</taxon>
        <taxon>Bivalvia</taxon>
        <taxon>Autobranchia</taxon>
        <taxon>Pteriomorphia</taxon>
        <taxon>Pectinida</taxon>
        <taxon>Pectinoidea</taxon>
        <taxon>Pectinidae</taxon>
        <taxon>Mizuhopecten</taxon>
    </lineage>
</organism>
<dbReference type="GO" id="GO:0006396">
    <property type="term" value="P:RNA processing"/>
    <property type="evidence" value="ECO:0007669"/>
    <property type="project" value="InterPro"/>
</dbReference>
<dbReference type="GO" id="GO:0005730">
    <property type="term" value="C:nucleolus"/>
    <property type="evidence" value="ECO:0007669"/>
    <property type="project" value="TreeGrafter"/>
</dbReference>
<evidence type="ECO:0000256" key="2">
    <source>
        <dbReference type="SAM" id="MobiDB-lite"/>
    </source>
</evidence>
<evidence type="ECO:0000313" key="5">
    <source>
        <dbReference type="EMBL" id="OWF35245.1"/>
    </source>
</evidence>
<dbReference type="PANTHER" id="PTHR10910:SF107">
    <property type="entry name" value="DOUBLE-STRANDED RNA-SPECIFIC ADENOSINE DEAMINASE"/>
    <property type="match status" value="1"/>
</dbReference>
<dbReference type="Proteomes" id="UP000242188">
    <property type="component" value="Unassembled WGS sequence"/>
</dbReference>
<dbReference type="CDD" id="cd19875">
    <property type="entry name" value="DSRM_EIF2AK2-like"/>
    <property type="match status" value="2"/>
</dbReference>
<feature type="domain" description="DRBM" evidence="3">
    <location>
        <begin position="15"/>
        <end position="77"/>
    </location>
</feature>
<name>A0A210PFH4_MIZYE</name>
<feature type="domain" description="DRBM" evidence="3">
    <location>
        <begin position="166"/>
        <end position="234"/>
    </location>
</feature>
<evidence type="ECO:0000259" key="4">
    <source>
        <dbReference type="PROSITE" id="PS50141"/>
    </source>
</evidence>
<dbReference type="OrthoDB" id="10268011at2759"/>
<evidence type="ECO:0000259" key="3">
    <source>
        <dbReference type="PROSITE" id="PS50137"/>
    </source>
</evidence>
<dbReference type="Pfam" id="PF00035">
    <property type="entry name" value="dsrm"/>
    <property type="match status" value="3"/>
</dbReference>
<evidence type="ECO:0000256" key="1">
    <source>
        <dbReference type="PROSITE-ProRule" id="PRU00266"/>
    </source>
</evidence>
<dbReference type="AlphaFoldDB" id="A0A210PFH4"/>
<dbReference type="GO" id="GO:0003725">
    <property type="term" value="F:double-stranded RNA binding"/>
    <property type="evidence" value="ECO:0007669"/>
    <property type="project" value="TreeGrafter"/>
</dbReference>
<feature type="domain" description="A to I editase" evidence="4">
    <location>
        <begin position="402"/>
        <end position="740"/>
    </location>
</feature>
<dbReference type="Gene3D" id="3.30.160.20">
    <property type="match status" value="3"/>
</dbReference>
<dbReference type="GO" id="GO:0003726">
    <property type="term" value="F:double-stranded RNA adenosine deaminase activity"/>
    <property type="evidence" value="ECO:0007669"/>
    <property type="project" value="TreeGrafter"/>
</dbReference>
<feature type="domain" description="DRBM" evidence="3">
    <location>
        <begin position="267"/>
        <end position="335"/>
    </location>
</feature>
<dbReference type="GO" id="GO:0008251">
    <property type="term" value="F:tRNA-specific adenosine deaminase activity"/>
    <property type="evidence" value="ECO:0007669"/>
    <property type="project" value="TreeGrafter"/>
</dbReference>
<accession>A0A210PFH4</accession>
<dbReference type="SMART" id="SM00358">
    <property type="entry name" value="DSRM"/>
    <property type="match status" value="3"/>
</dbReference>
<feature type="region of interest" description="Disordered" evidence="2">
    <location>
        <begin position="487"/>
        <end position="507"/>
    </location>
</feature>
<dbReference type="InterPro" id="IPR002466">
    <property type="entry name" value="A_deamin"/>
</dbReference>
<dbReference type="PROSITE" id="PS50141">
    <property type="entry name" value="A_DEAMIN_EDITASE"/>
    <property type="match status" value="1"/>
</dbReference>
<dbReference type="PROSITE" id="PS50137">
    <property type="entry name" value="DS_RBD"/>
    <property type="match status" value="3"/>
</dbReference>
<dbReference type="PANTHER" id="PTHR10910">
    <property type="entry name" value="EUKARYOTE SPECIFIC DSRNA BINDING PROTEIN"/>
    <property type="match status" value="1"/>
</dbReference>